<keyword evidence="1" id="KW-0472">Membrane</keyword>
<organism evidence="2 3">
    <name type="scientific">Candidatus Shapirobacteria bacterium CG09_land_8_20_14_0_10_47_13</name>
    <dbReference type="NCBI Taxonomy" id="1974481"/>
    <lineage>
        <taxon>Bacteria</taxon>
        <taxon>Candidatus Shapironibacteriota</taxon>
    </lineage>
</organism>
<dbReference type="InterPro" id="IPR013783">
    <property type="entry name" value="Ig-like_fold"/>
</dbReference>
<dbReference type="Proteomes" id="UP000230033">
    <property type="component" value="Unassembled WGS sequence"/>
</dbReference>
<sequence length="141" mass="14799">MRKELLIAIIVGFGLGLVIIFGIKTANQAVNKVAPSETTAATETSPTPTVSQAFSLIVNNPEDNAISDKEKIEVSGQTVAGATVAIIFPDGEKIIQADDKGNFSGEITLVGGINQIEITAYDNSDNEATKTVNVVYSTSQI</sequence>
<protein>
    <submittedName>
        <fullName evidence="2">Uncharacterized protein</fullName>
    </submittedName>
</protein>
<dbReference type="EMBL" id="PEZJ01000025">
    <property type="protein sequence ID" value="PIS13853.1"/>
    <property type="molecule type" value="Genomic_DNA"/>
</dbReference>
<keyword evidence="1" id="KW-1133">Transmembrane helix</keyword>
<name>A0A2H0WMJ8_9BACT</name>
<dbReference type="Pfam" id="PF09136">
    <property type="entry name" value="Glucodextran_B"/>
    <property type="match status" value="1"/>
</dbReference>
<keyword evidence="1" id="KW-0812">Transmembrane</keyword>
<proteinExistence type="predicted"/>
<accession>A0A2H0WMJ8</accession>
<dbReference type="AlphaFoldDB" id="A0A2H0WMJ8"/>
<gene>
    <name evidence="2" type="ORF">COT65_02025</name>
</gene>
<evidence type="ECO:0000313" key="3">
    <source>
        <dbReference type="Proteomes" id="UP000230033"/>
    </source>
</evidence>
<feature type="transmembrane region" description="Helical" evidence="1">
    <location>
        <begin position="5"/>
        <end position="23"/>
    </location>
</feature>
<comment type="caution">
    <text evidence="2">The sequence shown here is derived from an EMBL/GenBank/DDBJ whole genome shotgun (WGS) entry which is preliminary data.</text>
</comment>
<reference evidence="3" key="1">
    <citation type="submission" date="2017-09" db="EMBL/GenBank/DDBJ databases">
        <title>Depth-based differentiation of microbial function through sediment-hosted aquifers and enrichment of novel symbionts in the deep terrestrial subsurface.</title>
        <authorList>
            <person name="Probst A.J."/>
            <person name="Ladd B."/>
            <person name="Jarett J.K."/>
            <person name="Geller-Mcgrath D.E."/>
            <person name="Sieber C.M.K."/>
            <person name="Emerson J.B."/>
            <person name="Anantharaman K."/>
            <person name="Thomas B.C."/>
            <person name="Malmstrom R."/>
            <person name="Stieglmeier M."/>
            <person name="Klingl A."/>
            <person name="Woyke T."/>
            <person name="Ryan C.M."/>
            <person name="Banfield J.F."/>
        </authorList>
    </citation>
    <scope>NUCLEOTIDE SEQUENCE [LARGE SCALE GENOMIC DNA]</scope>
</reference>
<evidence type="ECO:0000313" key="2">
    <source>
        <dbReference type="EMBL" id="PIS13853.1"/>
    </source>
</evidence>
<evidence type="ECO:0000256" key="1">
    <source>
        <dbReference type="SAM" id="Phobius"/>
    </source>
</evidence>
<dbReference type="Gene3D" id="2.60.40.10">
    <property type="entry name" value="Immunoglobulins"/>
    <property type="match status" value="1"/>
</dbReference>